<name>A0A6A7GE28_9CRUS</name>
<evidence type="ECO:0000256" key="4">
    <source>
        <dbReference type="ARBA" id="ARBA00007422"/>
    </source>
</evidence>
<evidence type="ECO:0000256" key="6">
    <source>
        <dbReference type="ARBA" id="ARBA00011940"/>
    </source>
</evidence>
<sequence length="249" mass="27036">MPRSSFVGGNWKCNGTCNSVSSLTQSLSTTTSNIVGAEVVVAPSTLHLPFVFKNIRGPIQVCAQNISSTGSGAFTGEISAEMLHDFGIRWVILGHSERRKFYHESDELIGEKVRYALLKKLSVIACVGESLEERKNDETTNVVTRQLKAISDNVSDWSRVVIAYEPVWAIGTGEVATPEQAQTVHETLREWISKEVSSSVAEDVRIIYGGSVKPGNSKLLFEKADIDGFLVGGASLKAEDFAAIIKSTL</sequence>
<evidence type="ECO:0000256" key="10">
    <source>
        <dbReference type="ARBA" id="ARBA00023235"/>
    </source>
</evidence>
<dbReference type="Gene3D" id="3.20.20.70">
    <property type="entry name" value="Aldolase class I"/>
    <property type="match status" value="1"/>
</dbReference>
<dbReference type="PROSITE" id="PS51440">
    <property type="entry name" value="TIM_2"/>
    <property type="match status" value="1"/>
</dbReference>
<comment type="catalytic activity">
    <reaction evidence="1 11">
        <text>D-glyceraldehyde 3-phosphate = dihydroxyacetone phosphate</text>
        <dbReference type="Rhea" id="RHEA:18585"/>
        <dbReference type="ChEBI" id="CHEBI:57642"/>
        <dbReference type="ChEBI" id="CHEBI:59776"/>
        <dbReference type="EC" id="5.3.1.1"/>
    </reaction>
</comment>
<keyword evidence="9 11" id="KW-0324">Glycolysis</keyword>
<organism evidence="12">
    <name type="scientific">Hirondellea gigas</name>
    <dbReference type="NCBI Taxonomy" id="1518452"/>
    <lineage>
        <taxon>Eukaryota</taxon>
        <taxon>Metazoa</taxon>
        <taxon>Ecdysozoa</taxon>
        <taxon>Arthropoda</taxon>
        <taxon>Crustacea</taxon>
        <taxon>Multicrustacea</taxon>
        <taxon>Malacostraca</taxon>
        <taxon>Eumalacostraca</taxon>
        <taxon>Peracarida</taxon>
        <taxon>Amphipoda</taxon>
        <taxon>Amphilochidea</taxon>
        <taxon>Lysianassida</taxon>
        <taxon>Lysianassidira</taxon>
        <taxon>Lysianassoidea</taxon>
        <taxon>Lysianassidae</taxon>
        <taxon>Hirondellea</taxon>
    </lineage>
</organism>
<evidence type="ECO:0000256" key="9">
    <source>
        <dbReference type="ARBA" id="ARBA00023152"/>
    </source>
</evidence>
<dbReference type="GO" id="GO:0046166">
    <property type="term" value="P:glyceraldehyde-3-phosphate biosynthetic process"/>
    <property type="evidence" value="ECO:0007669"/>
    <property type="project" value="TreeGrafter"/>
</dbReference>
<dbReference type="InterPro" id="IPR013785">
    <property type="entry name" value="Aldolase_TIM"/>
</dbReference>
<dbReference type="PANTHER" id="PTHR21139:SF2">
    <property type="entry name" value="TRIOSEPHOSPHATE ISOMERASE"/>
    <property type="match status" value="1"/>
</dbReference>
<dbReference type="SUPFAM" id="SSF51351">
    <property type="entry name" value="Triosephosphate isomerase (TIM)"/>
    <property type="match status" value="1"/>
</dbReference>
<evidence type="ECO:0000256" key="1">
    <source>
        <dbReference type="ARBA" id="ARBA00000474"/>
    </source>
</evidence>
<evidence type="ECO:0000256" key="11">
    <source>
        <dbReference type="RuleBase" id="RU363013"/>
    </source>
</evidence>
<keyword evidence="8 11" id="KW-0312">Gluconeogenesis</keyword>
<comment type="subunit">
    <text evidence="5">Homodimer.</text>
</comment>
<dbReference type="GO" id="GO:0019563">
    <property type="term" value="P:glycerol catabolic process"/>
    <property type="evidence" value="ECO:0007669"/>
    <property type="project" value="TreeGrafter"/>
</dbReference>
<dbReference type="GO" id="GO:0006094">
    <property type="term" value="P:gluconeogenesis"/>
    <property type="evidence" value="ECO:0007669"/>
    <property type="project" value="UniProtKB-UniPathway"/>
</dbReference>
<dbReference type="InterPro" id="IPR020861">
    <property type="entry name" value="Triosephosphate_isomerase_AS"/>
</dbReference>
<dbReference type="InterPro" id="IPR035990">
    <property type="entry name" value="TIM_sf"/>
</dbReference>
<dbReference type="EMBL" id="IACT01009322">
    <property type="protein sequence ID" value="LAC28432.1"/>
    <property type="molecule type" value="mRNA"/>
</dbReference>
<evidence type="ECO:0000256" key="8">
    <source>
        <dbReference type="ARBA" id="ARBA00022432"/>
    </source>
</evidence>
<dbReference type="FunFam" id="3.20.20.70:FF:000020">
    <property type="entry name" value="Triosephosphate isomerase"/>
    <property type="match status" value="1"/>
</dbReference>
<comment type="pathway">
    <text evidence="2 11">Carbohydrate degradation; glycolysis; D-glyceraldehyde 3-phosphate from glycerone phosphate: step 1/1.</text>
</comment>
<dbReference type="AlphaFoldDB" id="A0A6A7GE28"/>
<protein>
    <recommendedName>
        <fullName evidence="7 11">Triosephosphate isomerase</fullName>
        <ecNumber evidence="6 11">5.3.1.1</ecNumber>
    </recommendedName>
</protein>
<evidence type="ECO:0000256" key="5">
    <source>
        <dbReference type="ARBA" id="ARBA00011738"/>
    </source>
</evidence>
<evidence type="ECO:0000313" key="12">
    <source>
        <dbReference type="EMBL" id="LAC28432.1"/>
    </source>
</evidence>
<comment type="pathway">
    <text evidence="3 11">Carbohydrate biosynthesis; gluconeogenesis.</text>
</comment>
<dbReference type="CDD" id="cd00311">
    <property type="entry name" value="TIM"/>
    <property type="match status" value="1"/>
</dbReference>
<dbReference type="PANTHER" id="PTHR21139">
    <property type="entry name" value="TRIOSEPHOSPHATE ISOMERASE"/>
    <property type="match status" value="1"/>
</dbReference>
<dbReference type="GO" id="GO:0005829">
    <property type="term" value="C:cytosol"/>
    <property type="evidence" value="ECO:0007669"/>
    <property type="project" value="TreeGrafter"/>
</dbReference>
<dbReference type="UniPathway" id="UPA00138"/>
<dbReference type="NCBIfam" id="TIGR00419">
    <property type="entry name" value="tim"/>
    <property type="match status" value="1"/>
</dbReference>
<dbReference type="InterPro" id="IPR022896">
    <property type="entry name" value="TrioseP_Isoase_bac/euk"/>
</dbReference>
<dbReference type="GO" id="GO:0004807">
    <property type="term" value="F:triose-phosphate isomerase activity"/>
    <property type="evidence" value="ECO:0007669"/>
    <property type="project" value="UniProtKB-EC"/>
</dbReference>
<dbReference type="EC" id="5.3.1.1" evidence="6 11"/>
<dbReference type="Pfam" id="PF00121">
    <property type="entry name" value="TIM"/>
    <property type="match status" value="1"/>
</dbReference>
<dbReference type="UniPathway" id="UPA00109">
    <property type="reaction ID" value="UER00189"/>
</dbReference>
<evidence type="ECO:0000256" key="3">
    <source>
        <dbReference type="ARBA" id="ARBA00004742"/>
    </source>
</evidence>
<proteinExistence type="evidence at transcript level"/>
<dbReference type="InterPro" id="IPR000652">
    <property type="entry name" value="Triosephosphate_isomerase"/>
</dbReference>
<dbReference type="HAMAP" id="MF_00147_B">
    <property type="entry name" value="TIM_B"/>
    <property type="match status" value="1"/>
</dbReference>
<keyword evidence="10 11" id="KW-0413">Isomerase</keyword>
<dbReference type="PROSITE" id="PS00171">
    <property type="entry name" value="TIM_1"/>
    <property type="match status" value="1"/>
</dbReference>
<evidence type="ECO:0000256" key="7">
    <source>
        <dbReference type="ARBA" id="ARBA00019397"/>
    </source>
</evidence>
<reference evidence="12" key="1">
    <citation type="submission" date="2017-11" db="EMBL/GenBank/DDBJ databases">
        <title>The sensing device of the deep-sea amphipod.</title>
        <authorList>
            <person name="Kobayashi H."/>
            <person name="Nagahama T."/>
            <person name="Arai W."/>
            <person name="Sasagawa Y."/>
            <person name="Umeda M."/>
            <person name="Hayashi T."/>
            <person name="Nikaido I."/>
            <person name="Watanabe H."/>
            <person name="Oguri K."/>
            <person name="Kitazato H."/>
            <person name="Fujioka K."/>
            <person name="Kido Y."/>
            <person name="Takami H."/>
        </authorList>
    </citation>
    <scope>NUCLEOTIDE SEQUENCE</scope>
    <source>
        <tissue evidence="12">Whole body</tissue>
    </source>
</reference>
<comment type="similarity">
    <text evidence="4 11">Belongs to the triosephosphate isomerase family.</text>
</comment>
<dbReference type="GO" id="GO:0006096">
    <property type="term" value="P:glycolytic process"/>
    <property type="evidence" value="ECO:0007669"/>
    <property type="project" value="UniProtKB-UniPathway"/>
</dbReference>
<accession>A0A6A7GE28</accession>
<evidence type="ECO:0000256" key="2">
    <source>
        <dbReference type="ARBA" id="ARBA00004680"/>
    </source>
</evidence>